<dbReference type="InterPro" id="IPR013538">
    <property type="entry name" value="ASHA1/2-like_C"/>
</dbReference>
<protein>
    <submittedName>
        <fullName evidence="3">SRPBCC domain-containing protein</fullName>
    </submittedName>
</protein>
<sequence length="153" mass="17547">MNQIDSLNHNLKLSMEKQIKASRETVWEILTSPKYIKEYLYGTDAISDWKKGSPLVFKGEWEGKAYEEKGVILEFQKPSLFKYTYFTAFFGLPYSPENYAIIENKLTAAGETVTLSLTQSGFTSEEKLKHSEDSWNHCLEIIKKIAETTTITS</sequence>
<accession>A0A4R9LR06</accession>
<feature type="domain" description="Activator of Hsp90 ATPase homologue 1/2-like C-terminal" evidence="2">
    <location>
        <begin position="20"/>
        <end position="146"/>
    </location>
</feature>
<proteinExistence type="inferred from homology"/>
<dbReference type="SUPFAM" id="SSF55961">
    <property type="entry name" value="Bet v1-like"/>
    <property type="match status" value="1"/>
</dbReference>
<dbReference type="AlphaFoldDB" id="A0A4R9LR06"/>
<gene>
    <name evidence="3" type="ORF">EHS11_10175</name>
</gene>
<keyword evidence="4" id="KW-1185">Reference proteome</keyword>
<evidence type="ECO:0000256" key="1">
    <source>
        <dbReference type="ARBA" id="ARBA00006817"/>
    </source>
</evidence>
<organism evidence="3 4">
    <name type="scientific">Leptospira ilyithenensis</name>
    <dbReference type="NCBI Taxonomy" id="2484901"/>
    <lineage>
        <taxon>Bacteria</taxon>
        <taxon>Pseudomonadati</taxon>
        <taxon>Spirochaetota</taxon>
        <taxon>Spirochaetia</taxon>
        <taxon>Leptospirales</taxon>
        <taxon>Leptospiraceae</taxon>
        <taxon>Leptospira</taxon>
    </lineage>
</organism>
<reference evidence="3" key="1">
    <citation type="journal article" date="2019" name="PLoS Negl. Trop. Dis.">
        <title>Revisiting the worldwide diversity of Leptospira species in the environment.</title>
        <authorList>
            <person name="Vincent A.T."/>
            <person name="Schiettekatte O."/>
            <person name="Bourhy P."/>
            <person name="Veyrier F.J."/>
            <person name="Picardeau M."/>
        </authorList>
    </citation>
    <scope>NUCLEOTIDE SEQUENCE [LARGE SCALE GENOMIC DNA]</scope>
    <source>
        <strain evidence="3">201400974</strain>
    </source>
</reference>
<evidence type="ECO:0000259" key="2">
    <source>
        <dbReference type="Pfam" id="PF08327"/>
    </source>
</evidence>
<comment type="similarity">
    <text evidence="1">Belongs to the AHA1 family.</text>
</comment>
<dbReference type="Pfam" id="PF08327">
    <property type="entry name" value="AHSA1"/>
    <property type="match status" value="1"/>
</dbReference>
<dbReference type="Gene3D" id="3.30.530.20">
    <property type="match status" value="1"/>
</dbReference>
<dbReference type="EMBL" id="RQHV01000045">
    <property type="protein sequence ID" value="TGN10241.1"/>
    <property type="molecule type" value="Genomic_DNA"/>
</dbReference>
<evidence type="ECO:0000313" key="3">
    <source>
        <dbReference type="EMBL" id="TGN10241.1"/>
    </source>
</evidence>
<dbReference type="OrthoDB" id="9800600at2"/>
<comment type="caution">
    <text evidence="3">The sequence shown here is derived from an EMBL/GenBank/DDBJ whole genome shotgun (WGS) entry which is preliminary data.</text>
</comment>
<dbReference type="CDD" id="cd07814">
    <property type="entry name" value="SRPBCC_CalC_Aha1-like"/>
    <property type="match status" value="1"/>
</dbReference>
<name>A0A4R9LR06_9LEPT</name>
<dbReference type="RefSeq" id="WP_135764304.1">
    <property type="nucleotide sequence ID" value="NZ_RQHV01000045.1"/>
</dbReference>
<dbReference type="Proteomes" id="UP000298264">
    <property type="component" value="Unassembled WGS sequence"/>
</dbReference>
<dbReference type="InterPro" id="IPR023393">
    <property type="entry name" value="START-like_dom_sf"/>
</dbReference>
<evidence type="ECO:0000313" key="4">
    <source>
        <dbReference type="Proteomes" id="UP000298264"/>
    </source>
</evidence>